<dbReference type="Pfam" id="PF07714">
    <property type="entry name" value="PK_Tyr_Ser-Thr"/>
    <property type="match status" value="1"/>
</dbReference>
<dbReference type="Proteomes" id="UP001457282">
    <property type="component" value="Unassembled WGS sequence"/>
</dbReference>
<comment type="caution">
    <text evidence="2">The sequence shown here is derived from an EMBL/GenBank/DDBJ whole genome shotgun (WGS) entry which is preliminary data.</text>
</comment>
<reference evidence="2 3" key="1">
    <citation type="journal article" date="2023" name="G3 (Bethesda)">
        <title>A chromosome-length genome assembly and annotation of blackberry (Rubus argutus, cv. 'Hillquist').</title>
        <authorList>
            <person name="Bruna T."/>
            <person name="Aryal R."/>
            <person name="Dudchenko O."/>
            <person name="Sargent D.J."/>
            <person name="Mead D."/>
            <person name="Buti M."/>
            <person name="Cavallini A."/>
            <person name="Hytonen T."/>
            <person name="Andres J."/>
            <person name="Pham M."/>
            <person name="Weisz D."/>
            <person name="Mascagni F."/>
            <person name="Usai G."/>
            <person name="Natali L."/>
            <person name="Bassil N."/>
            <person name="Fernandez G.E."/>
            <person name="Lomsadze A."/>
            <person name="Armour M."/>
            <person name="Olukolu B."/>
            <person name="Poorten T."/>
            <person name="Britton C."/>
            <person name="Davik J."/>
            <person name="Ashrafi H."/>
            <person name="Aiden E.L."/>
            <person name="Borodovsky M."/>
            <person name="Worthington M."/>
        </authorList>
    </citation>
    <scope>NUCLEOTIDE SEQUENCE [LARGE SCALE GENOMIC DNA]</scope>
    <source>
        <strain evidence="2">PI 553951</strain>
    </source>
</reference>
<dbReference type="GO" id="GO:0004672">
    <property type="term" value="F:protein kinase activity"/>
    <property type="evidence" value="ECO:0007669"/>
    <property type="project" value="InterPro"/>
</dbReference>
<dbReference type="Gene3D" id="1.10.510.10">
    <property type="entry name" value="Transferase(Phosphotransferase) domain 1"/>
    <property type="match status" value="1"/>
</dbReference>
<accession>A0AAW1WYB3</accession>
<evidence type="ECO:0000313" key="2">
    <source>
        <dbReference type="EMBL" id="KAK9929662.1"/>
    </source>
</evidence>
<proteinExistence type="predicted"/>
<dbReference type="PANTHER" id="PTHR46146">
    <property type="entry name" value="SERINE/THREONINE-PROTEIN KINASE-LIKE PROTEIN CCR4"/>
    <property type="match status" value="1"/>
</dbReference>
<dbReference type="SUPFAM" id="SSF56112">
    <property type="entry name" value="Protein kinase-like (PK-like)"/>
    <property type="match status" value="1"/>
</dbReference>
<gene>
    <name evidence="2" type="ORF">M0R45_026752</name>
</gene>
<evidence type="ECO:0000313" key="3">
    <source>
        <dbReference type="Proteomes" id="UP001457282"/>
    </source>
</evidence>
<name>A0AAW1WYB3_RUBAR</name>
<organism evidence="2 3">
    <name type="scientific">Rubus argutus</name>
    <name type="common">Southern blackberry</name>
    <dbReference type="NCBI Taxonomy" id="59490"/>
    <lineage>
        <taxon>Eukaryota</taxon>
        <taxon>Viridiplantae</taxon>
        <taxon>Streptophyta</taxon>
        <taxon>Embryophyta</taxon>
        <taxon>Tracheophyta</taxon>
        <taxon>Spermatophyta</taxon>
        <taxon>Magnoliopsida</taxon>
        <taxon>eudicotyledons</taxon>
        <taxon>Gunneridae</taxon>
        <taxon>Pentapetalae</taxon>
        <taxon>rosids</taxon>
        <taxon>fabids</taxon>
        <taxon>Rosales</taxon>
        <taxon>Rosaceae</taxon>
        <taxon>Rosoideae</taxon>
        <taxon>Rosoideae incertae sedis</taxon>
        <taxon>Rubus</taxon>
    </lineage>
</organism>
<protein>
    <recommendedName>
        <fullName evidence="1">Serine-threonine/tyrosine-protein kinase catalytic domain-containing protein</fullName>
    </recommendedName>
</protein>
<keyword evidence="3" id="KW-1185">Reference proteome</keyword>
<dbReference type="PANTHER" id="PTHR46146:SF4">
    <property type="entry name" value="SERINE_THREONINE-PROTEIN KINASE-LIKE PROTEIN CCR4"/>
    <property type="match status" value="1"/>
</dbReference>
<dbReference type="EMBL" id="JBEDUW010000005">
    <property type="protein sequence ID" value="KAK9929662.1"/>
    <property type="molecule type" value="Genomic_DNA"/>
</dbReference>
<feature type="domain" description="Serine-threonine/tyrosine-protein kinase catalytic" evidence="1">
    <location>
        <begin position="68"/>
        <end position="149"/>
    </location>
</feature>
<evidence type="ECO:0000259" key="1">
    <source>
        <dbReference type="Pfam" id="PF07714"/>
    </source>
</evidence>
<dbReference type="InterPro" id="IPR011009">
    <property type="entry name" value="Kinase-like_dom_sf"/>
</dbReference>
<sequence length="189" mass="21876">MGLHSKEFSLQELLEATDNFSEEHKIGSRQLWLSLLTPHWMMVAVKWPSSVRNHQPQASSSVGGHTRRQEDKDDAFVNELESLSRLPTRIWFDVWGFTKDAKERILVYEVLEQWYLHDHLHKNPVAPLLSWSARIQVALDAARGIEYLHVYAVPTNHTPRHKVVQYIVGQQVEGQSIRFWPIFDGSGGR</sequence>
<dbReference type="InterPro" id="IPR001245">
    <property type="entry name" value="Ser-Thr/Tyr_kinase_cat_dom"/>
</dbReference>
<dbReference type="AlphaFoldDB" id="A0AAW1WYB3"/>